<evidence type="ECO:0000259" key="2">
    <source>
        <dbReference type="Pfam" id="PF13837"/>
    </source>
</evidence>
<evidence type="ECO:0000313" key="4">
    <source>
        <dbReference type="WBParaSite" id="Pan_g19265.t1"/>
    </source>
</evidence>
<reference evidence="3" key="1">
    <citation type="journal article" date="2013" name="Genetics">
        <title>The draft genome and transcriptome of Panagrellus redivivus are shaped by the harsh demands of a free-living lifestyle.</title>
        <authorList>
            <person name="Srinivasan J."/>
            <person name="Dillman A.R."/>
            <person name="Macchietto M.G."/>
            <person name="Heikkinen L."/>
            <person name="Lakso M."/>
            <person name="Fracchia K.M."/>
            <person name="Antoshechkin I."/>
            <person name="Mortazavi A."/>
            <person name="Wong G."/>
            <person name="Sternberg P.W."/>
        </authorList>
    </citation>
    <scope>NUCLEOTIDE SEQUENCE [LARGE SCALE GENOMIC DNA]</scope>
    <source>
        <strain evidence="3">MT8872</strain>
    </source>
</reference>
<feature type="domain" description="Myb/SANT-like DNA-binding" evidence="2">
    <location>
        <begin position="87"/>
        <end position="128"/>
    </location>
</feature>
<feature type="compositionally biased region" description="Polar residues" evidence="1">
    <location>
        <begin position="230"/>
        <end position="252"/>
    </location>
</feature>
<keyword evidence="3" id="KW-1185">Reference proteome</keyword>
<accession>A0A7E4VCD9</accession>
<feature type="region of interest" description="Disordered" evidence="1">
    <location>
        <begin position="1"/>
        <end position="57"/>
    </location>
</feature>
<sequence length="333" mass="37386">MSSTTPLPAPRPAMTRRSQTAAAIAASAEKVAEPQPAARIEKKAEATPEAKTRSPPIVFTDTENMVVAFLVAQYEDTITNTACVGPAKDEKDRVWELISRKLKRKMDGSDRTPEQVRARWKSMRSSYSFKENKTQCLAEMYYNRIKDTEHTVRYNDVTVPRVVPPAWLSALIKSDPLMREQSNLPTPAAKRASTNHGGSNGTKSKKPRQSEPITRPYLIDPEALMDHSPTRSPSTHAEYNSVTESNEGNSSNYLDEADLLARRRREEELHSANLALIHAKRREVEARTRYIDTRTHRLQTLPASVPEDPPRDAIDRTPSELLQDFASVMNGLP</sequence>
<dbReference type="Pfam" id="PF13837">
    <property type="entry name" value="Myb_DNA-bind_4"/>
    <property type="match status" value="1"/>
</dbReference>
<proteinExistence type="predicted"/>
<feature type="region of interest" description="Disordered" evidence="1">
    <location>
        <begin position="181"/>
        <end position="252"/>
    </location>
</feature>
<name>A0A7E4VCD9_PANRE</name>
<feature type="compositionally biased region" description="Basic and acidic residues" evidence="1">
    <location>
        <begin position="39"/>
        <end position="52"/>
    </location>
</feature>
<protein>
    <submittedName>
        <fullName evidence="4">Myb_DNA-bind_4 domain-containing protein</fullName>
    </submittedName>
</protein>
<organism evidence="3 4">
    <name type="scientific">Panagrellus redivivus</name>
    <name type="common">Microworm</name>
    <dbReference type="NCBI Taxonomy" id="6233"/>
    <lineage>
        <taxon>Eukaryota</taxon>
        <taxon>Metazoa</taxon>
        <taxon>Ecdysozoa</taxon>
        <taxon>Nematoda</taxon>
        <taxon>Chromadorea</taxon>
        <taxon>Rhabditida</taxon>
        <taxon>Tylenchina</taxon>
        <taxon>Panagrolaimomorpha</taxon>
        <taxon>Panagrolaimoidea</taxon>
        <taxon>Panagrolaimidae</taxon>
        <taxon>Panagrellus</taxon>
    </lineage>
</organism>
<reference evidence="4" key="2">
    <citation type="submission" date="2020-10" db="UniProtKB">
        <authorList>
            <consortium name="WormBaseParasite"/>
        </authorList>
    </citation>
    <scope>IDENTIFICATION</scope>
</reference>
<dbReference type="WBParaSite" id="Pan_g19265.t1">
    <property type="protein sequence ID" value="Pan_g19265.t1"/>
    <property type="gene ID" value="Pan_g19265"/>
</dbReference>
<evidence type="ECO:0000313" key="3">
    <source>
        <dbReference type="Proteomes" id="UP000492821"/>
    </source>
</evidence>
<evidence type="ECO:0000256" key="1">
    <source>
        <dbReference type="SAM" id="MobiDB-lite"/>
    </source>
</evidence>
<dbReference type="AlphaFoldDB" id="A0A7E4VCD9"/>
<dbReference type="InterPro" id="IPR044822">
    <property type="entry name" value="Myb_DNA-bind_4"/>
</dbReference>
<dbReference type="Proteomes" id="UP000492821">
    <property type="component" value="Unassembled WGS sequence"/>
</dbReference>
<dbReference type="Gene3D" id="1.10.10.60">
    <property type="entry name" value="Homeodomain-like"/>
    <property type="match status" value="1"/>
</dbReference>